<name>A0A6M3FWH1_ACTCY</name>
<feature type="domain" description="O-methyltransferase C-terminal" evidence="4">
    <location>
        <begin position="125"/>
        <end position="321"/>
    </location>
</feature>
<dbReference type="InterPro" id="IPR036388">
    <property type="entry name" value="WH-like_DNA-bd_sf"/>
</dbReference>
<evidence type="ECO:0000256" key="3">
    <source>
        <dbReference type="ARBA" id="ARBA00022691"/>
    </source>
</evidence>
<proteinExistence type="predicted"/>
<dbReference type="SUPFAM" id="SSF46785">
    <property type="entry name" value="Winged helix' DNA-binding domain"/>
    <property type="match status" value="1"/>
</dbReference>
<dbReference type="GO" id="GO:0008171">
    <property type="term" value="F:O-methyltransferase activity"/>
    <property type="evidence" value="ECO:0007669"/>
    <property type="project" value="InterPro"/>
</dbReference>
<protein>
    <submittedName>
        <fullName evidence="5">CyaD</fullName>
    </submittedName>
</protein>
<dbReference type="Gene3D" id="1.10.10.10">
    <property type="entry name" value="Winged helix-like DNA-binding domain superfamily/Winged helix DNA-binding domain"/>
    <property type="match status" value="1"/>
</dbReference>
<dbReference type="Gene3D" id="1.10.287.1350">
    <property type="match status" value="1"/>
</dbReference>
<dbReference type="InterPro" id="IPR016461">
    <property type="entry name" value="COMT-like"/>
</dbReference>
<evidence type="ECO:0000259" key="4">
    <source>
        <dbReference type="Pfam" id="PF00891"/>
    </source>
</evidence>
<dbReference type="Pfam" id="PF00891">
    <property type="entry name" value="Methyltransf_2"/>
    <property type="match status" value="1"/>
</dbReference>
<evidence type="ECO:0000313" key="5">
    <source>
        <dbReference type="EMBL" id="QIC03953.1"/>
    </source>
</evidence>
<sequence>MTASPRPCPAQVPDSSAALRLARFFAAGCLGQALAALVRAGVVREMARDRPSVDELAHRTGTDPATLSRFLRAGEAAGVFVEDPPHHFALSDTGELLAEGPGSLGGLLELANTAPVLAAWSAAEHTLRTGESAFAAVHGSSVFDHLAQAPTLAGAVGRAMGASVAAELVPASVDLPSARHVVDVGAGGARLLTALLAAQPHLVGTLVGVPTAAREQVAEELRRSGVRSRCRLPDGEVLPQDGDVYLLCHVLPCLDDEDAVSLLRSLVPVLREGARLLVIGFVPSARDRTPVIPALDVWMAAMCGGRQRTEHEYSALLDRAGLLLHARHGVRPDTECVLEVVRR</sequence>
<dbReference type="InterPro" id="IPR001077">
    <property type="entry name" value="COMT_C"/>
</dbReference>
<dbReference type="SUPFAM" id="SSF53335">
    <property type="entry name" value="S-adenosyl-L-methionine-dependent methyltransferases"/>
    <property type="match status" value="1"/>
</dbReference>
<dbReference type="PANTHER" id="PTHR43712">
    <property type="entry name" value="PUTATIVE (AFU_ORTHOLOGUE AFUA_4G14580)-RELATED"/>
    <property type="match status" value="1"/>
</dbReference>
<reference evidence="5" key="1">
    <citation type="journal article" date="2020" name="Angew. Chem. Int. Ed. Engl.">
        <title>Refactoring the Concise Biosynthetic Pathway of Cyanogramide Unveils Spirooxindole Formation Catalyzed by a P450 Enzyme.</title>
        <authorList>
            <person name="Zhu Y."/>
            <person name="Zhang Q."/>
            <person name="Fang C."/>
            <person name="Zhang Y."/>
            <person name="Ma L."/>
            <person name="Liu Z."/>
            <person name="Zhai S."/>
            <person name="Peng J."/>
            <person name="Zhang L."/>
            <person name="Zhu W."/>
            <person name="Zhang C."/>
        </authorList>
    </citation>
    <scope>NUCLEOTIDE SEQUENCE</scope>
    <source>
        <strain evidence="5">WH1-2216-6</strain>
    </source>
</reference>
<dbReference type="InterPro" id="IPR029063">
    <property type="entry name" value="SAM-dependent_MTases_sf"/>
</dbReference>
<keyword evidence="3" id="KW-0949">S-adenosyl-L-methionine</keyword>
<dbReference type="InterPro" id="IPR036390">
    <property type="entry name" value="WH_DNA-bd_sf"/>
</dbReference>
<dbReference type="EMBL" id="MK388866">
    <property type="protein sequence ID" value="QIC03953.1"/>
    <property type="molecule type" value="Genomic_DNA"/>
</dbReference>
<evidence type="ECO:0000256" key="2">
    <source>
        <dbReference type="ARBA" id="ARBA00022679"/>
    </source>
</evidence>
<dbReference type="AlphaFoldDB" id="A0A6M3FWH1"/>
<dbReference type="PROSITE" id="PS51683">
    <property type="entry name" value="SAM_OMT_II"/>
    <property type="match status" value="1"/>
</dbReference>
<keyword evidence="2" id="KW-0808">Transferase</keyword>
<keyword evidence="1" id="KW-0489">Methyltransferase</keyword>
<dbReference type="PANTHER" id="PTHR43712:SF2">
    <property type="entry name" value="O-METHYLTRANSFERASE CICE"/>
    <property type="match status" value="1"/>
</dbReference>
<accession>A0A6M3FWH1</accession>
<evidence type="ECO:0000256" key="1">
    <source>
        <dbReference type="ARBA" id="ARBA00022603"/>
    </source>
</evidence>
<dbReference type="Gene3D" id="3.40.50.150">
    <property type="entry name" value="Vaccinia Virus protein VP39"/>
    <property type="match status" value="1"/>
</dbReference>
<dbReference type="GO" id="GO:0032259">
    <property type="term" value="P:methylation"/>
    <property type="evidence" value="ECO:0007669"/>
    <property type="project" value="UniProtKB-KW"/>
</dbReference>
<organism evidence="5">
    <name type="scientific">Actinoalloteichus cyanogriseus</name>
    <name type="common">Streptomyces caeruleus</name>
    <dbReference type="NCBI Taxonomy" id="2893586"/>
    <lineage>
        <taxon>Bacteria</taxon>
        <taxon>Bacillati</taxon>
        <taxon>Actinomycetota</taxon>
        <taxon>Actinomycetes</taxon>
        <taxon>Pseudonocardiales</taxon>
        <taxon>Pseudonocardiaceae</taxon>
        <taxon>Actinoalloteichus</taxon>
    </lineage>
</organism>